<gene>
    <name evidence="2" type="ORF">IAB80_08305</name>
</gene>
<dbReference type="InterPro" id="IPR029044">
    <property type="entry name" value="Nucleotide-diphossugar_trans"/>
</dbReference>
<dbReference type="GO" id="GO:0016758">
    <property type="term" value="F:hexosyltransferase activity"/>
    <property type="evidence" value="ECO:0007669"/>
    <property type="project" value="UniProtKB-ARBA"/>
</dbReference>
<evidence type="ECO:0000259" key="1">
    <source>
        <dbReference type="Pfam" id="PF00535"/>
    </source>
</evidence>
<feature type="domain" description="Glycosyltransferase 2-like" evidence="1">
    <location>
        <begin position="6"/>
        <end position="122"/>
    </location>
</feature>
<reference evidence="2" key="2">
    <citation type="journal article" date="2021" name="PeerJ">
        <title>Extensive microbial diversity within the chicken gut microbiome revealed by metagenomics and culture.</title>
        <authorList>
            <person name="Gilroy R."/>
            <person name="Ravi A."/>
            <person name="Getino M."/>
            <person name="Pursley I."/>
            <person name="Horton D.L."/>
            <person name="Alikhan N.F."/>
            <person name="Baker D."/>
            <person name="Gharbi K."/>
            <person name="Hall N."/>
            <person name="Watson M."/>
            <person name="Adriaenssens E.M."/>
            <person name="Foster-Nyarko E."/>
            <person name="Jarju S."/>
            <person name="Secka A."/>
            <person name="Antonio M."/>
            <person name="Oren A."/>
            <person name="Chaudhuri R.R."/>
            <person name="La Ragione R."/>
            <person name="Hildebrand F."/>
            <person name="Pallen M.J."/>
        </authorList>
    </citation>
    <scope>NUCLEOTIDE SEQUENCE</scope>
    <source>
        <strain evidence="2">2478</strain>
    </source>
</reference>
<dbReference type="InterPro" id="IPR001173">
    <property type="entry name" value="Glyco_trans_2-like"/>
</dbReference>
<organism evidence="2 3">
    <name type="scientific">Candidatus Cryptobacteroides excrementipullorum</name>
    <dbReference type="NCBI Taxonomy" id="2840761"/>
    <lineage>
        <taxon>Bacteria</taxon>
        <taxon>Pseudomonadati</taxon>
        <taxon>Bacteroidota</taxon>
        <taxon>Bacteroidia</taxon>
        <taxon>Bacteroidales</taxon>
        <taxon>Candidatus Cryptobacteroides</taxon>
    </lineage>
</organism>
<comment type="caution">
    <text evidence="2">The sequence shown here is derived from an EMBL/GenBank/DDBJ whole genome shotgun (WGS) entry which is preliminary data.</text>
</comment>
<dbReference type="PANTHER" id="PTHR22916">
    <property type="entry name" value="GLYCOSYLTRANSFERASE"/>
    <property type="match status" value="1"/>
</dbReference>
<sequence>MDILLSIITVNLNNRDGLVKTLESVQAQDAGFYEHIIIDGGSTDGSAGTIGSYRSANRHCTYCVSEKDNGIYAGMNKGIDHAAGDYLLFLNSGDCLLPGILTRIRPLLDGTDLVYGDLETCGGAAGAETVEFPDPPFRATDIISDGFYLPHPATFINRRLFSARRYDENLKIVSDWKFWVECMTREECSLRHAGMTVSRYDLNGVSTRDPAYNLREREKALEEILGRPVLEDLRELEALRKAPLYRIFRESANDRKFQKAARNLLSIPFKMRQLWKERRSRKHHGAHQD</sequence>
<proteinExistence type="predicted"/>
<dbReference type="EMBL" id="JADILZ010000079">
    <property type="protein sequence ID" value="MBO8478873.1"/>
    <property type="molecule type" value="Genomic_DNA"/>
</dbReference>
<accession>A0A9D9IWQ1</accession>
<dbReference type="CDD" id="cd06433">
    <property type="entry name" value="GT_2_WfgS_like"/>
    <property type="match status" value="1"/>
</dbReference>
<dbReference type="Pfam" id="PF00535">
    <property type="entry name" value="Glycos_transf_2"/>
    <property type="match status" value="1"/>
</dbReference>
<dbReference type="Gene3D" id="3.90.550.10">
    <property type="entry name" value="Spore Coat Polysaccharide Biosynthesis Protein SpsA, Chain A"/>
    <property type="match status" value="1"/>
</dbReference>
<evidence type="ECO:0000313" key="2">
    <source>
        <dbReference type="EMBL" id="MBO8478873.1"/>
    </source>
</evidence>
<evidence type="ECO:0000313" key="3">
    <source>
        <dbReference type="Proteomes" id="UP000823771"/>
    </source>
</evidence>
<dbReference type="Proteomes" id="UP000823771">
    <property type="component" value="Unassembled WGS sequence"/>
</dbReference>
<protein>
    <submittedName>
        <fullName evidence="2">Glycosyltransferase</fullName>
    </submittedName>
</protein>
<dbReference type="AlphaFoldDB" id="A0A9D9IWQ1"/>
<reference evidence="2" key="1">
    <citation type="submission" date="2020-10" db="EMBL/GenBank/DDBJ databases">
        <authorList>
            <person name="Gilroy R."/>
        </authorList>
    </citation>
    <scope>NUCLEOTIDE SEQUENCE</scope>
    <source>
        <strain evidence="2">2478</strain>
    </source>
</reference>
<name>A0A9D9IWQ1_9BACT</name>
<dbReference type="SUPFAM" id="SSF53448">
    <property type="entry name" value="Nucleotide-diphospho-sugar transferases"/>
    <property type="match status" value="1"/>
</dbReference>
<dbReference type="PANTHER" id="PTHR22916:SF67">
    <property type="entry name" value="COLANIC ACID BIOSYNTHESIS GLYCOSYL TRANSFERASE WCAE-RELATED"/>
    <property type="match status" value="1"/>
</dbReference>